<dbReference type="eggNOG" id="COG3391">
    <property type="taxonomic scope" value="Bacteria"/>
</dbReference>
<dbReference type="HOGENOM" id="CLU_457617_0_0_9"/>
<sequence length="616" mass="67971">MRLKVTCLAVLLALALIAAGCAGRTEKSADVENRGQNGLPSLAAKSPGVPEVDGLNPGDMPLCYGPDLKTVYVMNYSLQDQESGVILGDYTKPVDLYRLDRGRRTKVASGISFITQARWSPDGRYLGMAGGRQLHVLDSANDSLNPVNELVNLPSAVFFGWSPDGRTVYVEHENVVNGAVFNVESREGLPSYKIKDNPPFFKAQLSGNLFIGTVANEPSASETVLLDGEGQVQKSVGEGKFRDADGNSILQVGKGDFGLAYYADVNTPEGVLLTDKFIYQCRFLPRGGIIYTTPGETGAELNYDLTVVTQEGQKTVKVSGPHFNVWPDGRFVDICGYRTERLSLPELAVVQQQDHPLYEEEKDKIIACARGAITTYIEYYHRFKNPDDQALKQELSRYYVDTREPVEQVALTDIYEELKSRPALSHLRSGVHHLNGQIKSVEIHGDRAALVAGFSSRHAVIRSDDTDPWSLFRSTAGGWAFETAYEMIKLDGKWYVTGLSTFPRSRERSEIAELVDGFISSCRGNGPAPALDEQSRQFYEQIRGKEIRAGQIQFWNMSEPTALPAPSIRCTPLFACTPGRQDTNWFSAASGLRTGKLKDWGISAARDCFKRLVPTP</sequence>
<protein>
    <submittedName>
        <fullName evidence="3">Hypothetical membrane protein</fullName>
    </submittedName>
</protein>
<keyword evidence="2" id="KW-0732">Signal</keyword>
<evidence type="ECO:0000256" key="1">
    <source>
        <dbReference type="SAM" id="MobiDB-lite"/>
    </source>
</evidence>
<name>A5D479_PELTS</name>
<accession>A5D479</accession>
<reference evidence="4" key="1">
    <citation type="journal article" date="2008" name="Genome Res.">
        <title>The genome of Pelotomaculum thermopropionicum reveals niche-associated evolution in anaerobic microbiota.</title>
        <authorList>
            <person name="Kosaka T."/>
            <person name="Kato S."/>
            <person name="Shimoyama T."/>
            <person name="Ishii S."/>
            <person name="Abe T."/>
            <person name="Watanabe K."/>
        </authorList>
    </citation>
    <scope>NUCLEOTIDE SEQUENCE [LARGE SCALE GENOMIC DNA]</scope>
    <source>
        <strain evidence="4">DSM 13744 / JCM 10971 / SI</strain>
    </source>
</reference>
<gene>
    <name evidence="3" type="ordered locus">PTH_0775</name>
</gene>
<dbReference type="EMBL" id="AP009389">
    <property type="protein sequence ID" value="BAF58956.1"/>
    <property type="molecule type" value="Genomic_DNA"/>
</dbReference>
<feature type="region of interest" description="Disordered" evidence="1">
    <location>
        <begin position="31"/>
        <end position="50"/>
    </location>
</feature>
<dbReference type="AlphaFoldDB" id="A5D479"/>
<evidence type="ECO:0000256" key="2">
    <source>
        <dbReference type="SAM" id="SignalP"/>
    </source>
</evidence>
<dbReference type="STRING" id="370438.PTH_0775"/>
<dbReference type="Gene3D" id="2.120.10.30">
    <property type="entry name" value="TolB, C-terminal domain"/>
    <property type="match status" value="1"/>
</dbReference>
<dbReference type="KEGG" id="pth:PTH_0775"/>
<feature type="signal peptide" evidence="2">
    <location>
        <begin position="1"/>
        <end position="22"/>
    </location>
</feature>
<evidence type="ECO:0000313" key="3">
    <source>
        <dbReference type="EMBL" id="BAF58956.1"/>
    </source>
</evidence>
<dbReference type="Proteomes" id="UP000006556">
    <property type="component" value="Chromosome"/>
</dbReference>
<evidence type="ECO:0000313" key="4">
    <source>
        <dbReference type="Proteomes" id="UP000006556"/>
    </source>
</evidence>
<organism evidence="3 4">
    <name type="scientific">Pelotomaculum thermopropionicum (strain DSM 13744 / JCM 10971 / SI)</name>
    <dbReference type="NCBI Taxonomy" id="370438"/>
    <lineage>
        <taxon>Bacteria</taxon>
        <taxon>Bacillati</taxon>
        <taxon>Bacillota</taxon>
        <taxon>Clostridia</taxon>
        <taxon>Eubacteriales</taxon>
        <taxon>Desulfotomaculaceae</taxon>
        <taxon>Pelotomaculum</taxon>
    </lineage>
</organism>
<dbReference type="PROSITE" id="PS51257">
    <property type="entry name" value="PROKAR_LIPOPROTEIN"/>
    <property type="match status" value="1"/>
</dbReference>
<keyword evidence="4" id="KW-1185">Reference proteome</keyword>
<feature type="chain" id="PRO_5038387782" evidence="2">
    <location>
        <begin position="23"/>
        <end position="616"/>
    </location>
</feature>
<dbReference type="SUPFAM" id="SSF82171">
    <property type="entry name" value="DPP6 N-terminal domain-like"/>
    <property type="match status" value="1"/>
</dbReference>
<proteinExistence type="predicted"/>
<dbReference type="InterPro" id="IPR011042">
    <property type="entry name" value="6-blade_b-propeller_TolB-like"/>
</dbReference>